<sequence length="503" mass="53790">MSENNDWEAMLRAVLGDAAAEEIIANMREQGIDPSTQMGAMVSPENFDMVIRQVQAMLGSNGQGPVNWQIAEQVARETVESTHFDRLSNLDGDAARSALSTASLWLDAATDIDPASGPAMAFSRLDWVAHALPTLKKLLDPVGANIARAFGEIINGQAQQMPAGMMPFDPSAMVSGLVASLLGVQYGKALAQLAVSSFGTTDTGVPLVEGSFAGLVPSNVDAFASEIEGVKSSEVELYIAVREAAAARLYARVPWLRTRVIDSVAQFASGIVIDMSSIEEQVRGLSLDDPRQMENLDLTDVLNVEFTKAQREALDRLEHLLSLVEGWVSEISAQAVAPHLPNFVALSEVFNRRYATDNPAKHVWSAQLGMELAPKRLREAVAFWQKAQLRLGIADRDGLWKHPDLLPQASDLDDPTAFFTGGSSRPDDLEAELDSFLEDVLSGASSTSAPHEPKFSDSPSGSSRASDSADSGSSFDSGSSDSDSPRDDAGNSDDGGDTHGDVK</sequence>
<keyword evidence="2" id="KW-0482">Metalloprotease</keyword>
<dbReference type="InterPro" id="IPR042271">
    <property type="entry name" value="Zinicin_2_N"/>
</dbReference>
<dbReference type="PANTHER" id="PTHR39420:SF2">
    <property type="entry name" value="HYDROLASE"/>
    <property type="match status" value="1"/>
</dbReference>
<dbReference type="Proteomes" id="UP001215216">
    <property type="component" value="Chromosome"/>
</dbReference>
<feature type="region of interest" description="Disordered" evidence="1">
    <location>
        <begin position="443"/>
        <end position="503"/>
    </location>
</feature>
<dbReference type="EMBL" id="CP121208">
    <property type="protein sequence ID" value="WFM82999.1"/>
    <property type="molecule type" value="Genomic_DNA"/>
</dbReference>
<dbReference type="RefSeq" id="WP_278012425.1">
    <property type="nucleotide sequence ID" value="NZ_CP121208.1"/>
</dbReference>
<name>A0ABY8FWW3_9ACTO</name>
<evidence type="ECO:0000256" key="1">
    <source>
        <dbReference type="SAM" id="MobiDB-lite"/>
    </source>
</evidence>
<proteinExistence type="predicted"/>
<dbReference type="InterPro" id="IPR018766">
    <property type="entry name" value="Zinicin_2"/>
</dbReference>
<dbReference type="Gene3D" id="1.20.150.30">
    <property type="entry name" value="Zincin-like metallopeptidase, N-terminal domain"/>
    <property type="match status" value="1"/>
</dbReference>
<dbReference type="SUPFAM" id="SSF55486">
    <property type="entry name" value="Metalloproteases ('zincins'), catalytic domain"/>
    <property type="match status" value="1"/>
</dbReference>
<feature type="compositionally biased region" description="Low complexity" evidence="1">
    <location>
        <begin position="456"/>
        <end position="482"/>
    </location>
</feature>
<dbReference type="GO" id="GO:0008237">
    <property type="term" value="F:metallopeptidase activity"/>
    <property type="evidence" value="ECO:0007669"/>
    <property type="project" value="UniProtKB-KW"/>
</dbReference>
<dbReference type="PANTHER" id="PTHR39420">
    <property type="match status" value="1"/>
</dbReference>
<evidence type="ECO:0000313" key="2">
    <source>
        <dbReference type="EMBL" id="WFM82999.1"/>
    </source>
</evidence>
<organism evidence="2 3">
    <name type="scientific">Arcanobacterium canis</name>
    <dbReference type="NCBI Taxonomy" id="999183"/>
    <lineage>
        <taxon>Bacteria</taxon>
        <taxon>Bacillati</taxon>
        <taxon>Actinomycetota</taxon>
        <taxon>Actinomycetes</taxon>
        <taxon>Actinomycetales</taxon>
        <taxon>Actinomycetaceae</taxon>
        <taxon>Arcanobacterium</taxon>
    </lineage>
</organism>
<dbReference type="NCBIfam" id="TIGR03624">
    <property type="entry name" value="putative hydrolase"/>
    <property type="match status" value="1"/>
</dbReference>
<gene>
    <name evidence="2" type="ORF">P7079_06270</name>
</gene>
<accession>A0ABY8FWW3</accession>
<keyword evidence="2" id="KW-0645">Protease</keyword>
<reference evidence="2 3" key="1">
    <citation type="submission" date="2023-03" db="EMBL/GenBank/DDBJ databases">
        <title>Complete genome of Arcanobacterium canis strain DSM 25104 isolated in 2010 from a canine otitis externa in Germany.</title>
        <authorList>
            <person name="Borowiak M."/>
            <person name="Kreitlow A."/>
            <person name="Malorny B."/>
            <person name="Laemmler C."/>
            <person name="Prenger-Berninghoff E."/>
            <person name="Ploetz M."/>
            <person name="Abdulmawjood A."/>
        </authorList>
    </citation>
    <scope>NUCLEOTIDE SEQUENCE [LARGE SCALE GENOMIC DNA]</scope>
    <source>
        <strain evidence="2 3">DSM 25104</strain>
    </source>
</reference>
<protein>
    <submittedName>
        <fullName evidence="2">Zinc-dependent metalloprotease</fullName>
    </submittedName>
</protein>
<evidence type="ECO:0000313" key="3">
    <source>
        <dbReference type="Proteomes" id="UP001215216"/>
    </source>
</evidence>
<keyword evidence="3" id="KW-1185">Reference proteome</keyword>
<keyword evidence="2" id="KW-0378">Hydrolase</keyword>
<dbReference type="Pfam" id="PF10103">
    <property type="entry name" value="Zincin_2"/>
    <property type="match status" value="1"/>
</dbReference>